<organism evidence="6 7">
    <name type="scientific">Ectocarpus siliculosus</name>
    <name type="common">Brown alga</name>
    <name type="synonym">Conferva siliculosa</name>
    <dbReference type="NCBI Taxonomy" id="2880"/>
    <lineage>
        <taxon>Eukaryota</taxon>
        <taxon>Sar</taxon>
        <taxon>Stramenopiles</taxon>
        <taxon>Ochrophyta</taxon>
        <taxon>PX clade</taxon>
        <taxon>Phaeophyceae</taxon>
        <taxon>Ectocarpales</taxon>
        <taxon>Ectocarpaceae</taxon>
        <taxon>Ectocarpus</taxon>
    </lineage>
</organism>
<dbReference type="InterPro" id="IPR002563">
    <property type="entry name" value="Flavin_Rdtase-like_dom"/>
</dbReference>
<dbReference type="SUPFAM" id="SSF50475">
    <property type="entry name" value="FMN-binding split barrel"/>
    <property type="match status" value="1"/>
</dbReference>
<dbReference type="STRING" id="2880.D7G8R2"/>
<protein>
    <recommendedName>
        <fullName evidence="5">Flavin reductase like domain-containing protein</fullName>
    </recommendedName>
</protein>
<gene>
    <name evidence="6" type="ORF">Esi_0091_0074</name>
</gene>
<evidence type="ECO:0000313" key="7">
    <source>
        <dbReference type="Proteomes" id="UP000002630"/>
    </source>
</evidence>
<dbReference type="EMBL" id="FN649760">
    <property type="protein sequence ID" value="CBJ28086.1"/>
    <property type="molecule type" value="Genomic_DNA"/>
</dbReference>
<dbReference type="Pfam" id="PF01613">
    <property type="entry name" value="Flavin_Reduct"/>
    <property type="match status" value="1"/>
</dbReference>
<dbReference type="Gene3D" id="2.30.110.10">
    <property type="entry name" value="Electron Transport, Fmn-binding Protein, Chain A"/>
    <property type="match status" value="1"/>
</dbReference>
<sequence length="241" mass="25882">MHLISTADSEGAHENPRRPHVCSFYTHPLGCFSVPCPSLLVHTPVAHQVVPRPIALTSTLAPDGTVNCAPFSYFNTVGHDPPTLAVSVCRNGNGSKKDTLVNMLASGEFVVSIMSDWFVEAANHTCGSLPPEVDEMDVAGLTPIKSTIVAPPRIKESAVNMECKVRHTYDIVNSKGDVTTTVVFGEVVMFHVFSHLLKENGAGEGKPTVNHEGLMPISRLGGNTYGRLGSVFDIPRPRVGK</sequence>
<feature type="domain" description="Flavin reductase like" evidence="5">
    <location>
        <begin position="50"/>
        <end position="205"/>
    </location>
</feature>
<evidence type="ECO:0000256" key="1">
    <source>
        <dbReference type="ARBA" id="ARBA00001917"/>
    </source>
</evidence>
<dbReference type="InParanoid" id="D7G8R2"/>
<evidence type="ECO:0000256" key="3">
    <source>
        <dbReference type="ARBA" id="ARBA00022643"/>
    </source>
</evidence>
<accession>D7G8R2</accession>
<name>D7G8R2_ECTSI</name>
<dbReference type="InterPro" id="IPR012349">
    <property type="entry name" value="Split_barrel_FMN-bd"/>
</dbReference>
<comment type="similarity">
    <text evidence="4">Belongs to the flavoredoxin family.</text>
</comment>
<dbReference type="GO" id="GO:0010181">
    <property type="term" value="F:FMN binding"/>
    <property type="evidence" value="ECO:0007669"/>
    <property type="project" value="InterPro"/>
</dbReference>
<dbReference type="eggNOG" id="ENOG502RZGA">
    <property type="taxonomic scope" value="Eukaryota"/>
</dbReference>
<evidence type="ECO:0000313" key="6">
    <source>
        <dbReference type="EMBL" id="CBJ28086.1"/>
    </source>
</evidence>
<comment type="cofactor">
    <cofactor evidence="1">
        <name>FMN</name>
        <dbReference type="ChEBI" id="CHEBI:58210"/>
    </cofactor>
</comment>
<keyword evidence="2" id="KW-0285">Flavoprotein</keyword>
<keyword evidence="7" id="KW-1185">Reference proteome</keyword>
<dbReference type="PANTHER" id="PTHR33798">
    <property type="entry name" value="FLAVOPROTEIN OXYGENASE"/>
    <property type="match status" value="1"/>
</dbReference>
<evidence type="ECO:0000259" key="5">
    <source>
        <dbReference type="SMART" id="SM00903"/>
    </source>
</evidence>
<dbReference type="AlphaFoldDB" id="D7G8R2"/>
<evidence type="ECO:0000256" key="4">
    <source>
        <dbReference type="ARBA" id="ARBA00038054"/>
    </source>
</evidence>
<dbReference type="Proteomes" id="UP000002630">
    <property type="component" value="Unassembled WGS sequence"/>
</dbReference>
<dbReference type="SMART" id="SM00903">
    <property type="entry name" value="Flavin_Reduct"/>
    <property type="match status" value="1"/>
</dbReference>
<dbReference type="OrthoDB" id="298012at2759"/>
<proteinExistence type="inferred from homology"/>
<reference evidence="6 7" key="1">
    <citation type="journal article" date="2010" name="Nature">
        <title>The Ectocarpus genome and the independent evolution of multicellularity in brown algae.</title>
        <authorList>
            <person name="Cock J.M."/>
            <person name="Sterck L."/>
            <person name="Rouze P."/>
            <person name="Scornet D."/>
            <person name="Allen A.E."/>
            <person name="Amoutzias G."/>
            <person name="Anthouard V."/>
            <person name="Artiguenave F."/>
            <person name="Aury J.M."/>
            <person name="Badger J.H."/>
            <person name="Beszteri B."/>
            <person name="Billiau K."/>
            <person name="Bonnet E."/>
            <person name="Bothwell J.H."/>
            <person name="Bowler C."/>
            <person name="Boyen C."/>
            <person name="Brownlee C."/>
            <person name="Carrano C.J."/>
            <person name="Charrier B."/>
            <person name="Cho G.Y."/>
            <person name="Coelho S.M."/>
            <person name="Collen J."/>
            <person name="Corre E."/>
            <person name="Da Silva C."/>
            <person name="Delage L."/>
            <person name="Delaroque N."/>
            <person name="Dittami S.M."/>
            <person name="Doulbeau S."/>
            <person name="Elias M."/>
            <person name="Farnham G."/>
            <person name="Gachon C.M."/>
            <person name="Gschloessl B."/>
            <person name="Heesch S."/>
            <person name="Jabbari K."/>
            <person name="Jubin C."/>
            <person name="Kawai H."/>
            <person name="Kimura K."/>
            <person name="Kloareg B."/>
            <person name="Kupper F.C."/>
            <person name="Lang D."/>
            <person name="Le Bail A."/>
            <person name="Leblanc C."/>
            <person name="Lerouge P."/>
            <person name="Lohr M."/>
            <person name="Lopez P.J."/>
            <person name="Martens C."/>
            <person name="Maumus F."/>
            <person name="Michel G."/>
            <person name="Miranda-Saavedra D."/>
            <person name="Morales J."/>
            <person name="Moreau H."/>
            <person name="Motomura T."/>
            <person name="Nagasato C."/>
            <person name="Napoli C.A."/>
            <person name="Nelson D.R."/>
            <person name="Nyvall-Collen P."/>
            <person name="Peters A.F."/>
            <person name="Pommier C."/>
            <person name="Potin P."/>
            <person name="Poulain J."/>
            <person name="Quesneville H."/>
            <person name="Read B."/>
            <person name="Rensing S.A."/>
            <person name="Ritter A."/>
            <person name="Rousvoal S."/>
            <person name="Samanta M."/>
            <person name="Samson G."/>
            <person name="Schroeder D.C."/>
            <person name="Segurens B."/>
            <person name="Strittmatter M."/>
            <person name="Tonon T."/>
            <person name="Tregear J.W."/>
            <person name="Valentin K."/>
            <person name="von Dassow P."/>
            <person name="Yamagishi T."/>
            <person name="Van de Peer Y."/>
            <person name="Wincker P."/>
        </authorList>
    </citation>
    <scope>NUCLEOTIDE SEQUENCE [LARGE SCALE GENOMIC DNA]</scope>
    <source>
        <strain evidence="7">Ec32 / CCAP1310/4</strain>
    </source>
</reference>
<dbReference type="PANTHER" id="PTHR33798:SF5">
    <property type="entry name" value="FLAVIN REDUCTASE LIKE DOMAIN-CONTAINING PROTEIN"/>
    <property type="match status" value="1"/>
</dbReference>
<keyword evidence="3" id="KW-0288">FMN</keyword>
<evidence type="ECO:0000256" key="2">
    <source>
        <dbReference type="ARBA" id="ARBA00022630"/>
    </source>
</evidence>